<keyword evidence="3" id="KW-1185">Reference proteome</keyword>
<feature type="non-terminal residue" evidence="2">
    <location>
        <position position="1"/>
    </location>
</feature>
<feature type="compositionally biased region" description="Low complexity" evidence="1">
    <location>
        <begin position="341"/>
        <end position="352"/>
    </location>
</feature>
<name>A0A371CW67_9APHY</name>
<organism evidence="2 3">
    <name type="scientific">Lentinus brumalis</name>
    <dbReference type="NCBI Taxonomy" id="2498619"/>
    <lineage>
        <taxon>Eukaryota</taxon>
        <taxon>Fungi</taxon>
        <taxon>Dikarya</taxon>
        <taxon>Basidiomycota</taxon>
        <taxon>Agaricomycotina</taxon>
        <taxon>Agaricomycetes</taxon>
        <taxon>Polyporales</taxon>
        <taxon>Polyporaceae</taxon>
        <taxon>Lentinus</taxon>
    </lineage>
</organism>
<sequence length="685" mass="77547">APGFSEESVFTSPNADWVPEFAVAHSEITTYSDGRWGHHEYSRWPQEFDRDEFHIVCIPRFPLPNAPHSKVLWVTIQKTDWKLLNCGVLGVGLLHSDLEDMLVDAAQEAIGRLHELGDTGRWRKQGQFLIVCLNHTLDTLRTLPAVQGVIITLAAHVQRLTLEIWGLIKWLEDVKPVVEEAQNVAARPWDILGAHTSSAHTAKRLHWAGIPVWFQQPLTTLLAVHEVVQPTPLPADFSRQPAYPRLLLAKRDMSGALNMPGEWLRAMSALVRRQTQQSALPELVEAEQDAPPEAKRWREGAMFVGEASSSLGPAPPVFFAQERDTSRDLGHRLPTQPPKPSQASSAAPSQPSRRARARMKKREADRLACTSHPPPPIPARQYYSSRLVTASPVWVQALTSQGHLPQPRSSVTYYFAPPWLLDKLEGYPVDTKNARYLHHWLSIRTFCRMRLFDRTINGRPLTISEWRDALWGDYKITEPVETAAAARVPREKLRHSLRASIRRLFGNANALPSYDGASRPSFGNDSITFDMVESDIDTQRRIVWEAYETNWRSELLALDASVVGSDQWPQVERWDREYLVSKVWGSGTSGLDIVPCERQATPSFCWREPQEPGWEESRRYLAAFVTVLARWRDAPHGLTEAALAVLTCQPDEYARILSTAVNFYVRTFMDRYGRLPVPPVSASYV</sequence>
<dbReference type="EMBL" id="KZ857449">
    <property type="protein sequence ID" value="RDX44523.1"/>
    <property type="molecule type" value="Genomic_DNA"/>
</dbReference>
<reference evidence="2 3" key="1">
    <citation type="journal article" date="2018" name="Biotechnol. Biofuels">
        <title>Integrative visual omics of the white-rot fungus Polyporus brumalis exposes the biotechnological potential of its oxidative enzymes for delignifying raw plant biomass.</title>
        <authorList>
            <person name="Miyauchi S."/>
            <person name="Rancon A."/>
            <person name="Drula E."/>
            <person name="Hage H."/>
            <person name="Chaduli D."/>
            <person name="Favel A."/>
            <person name="Grisel S."/>
            <person name="Henrissat B."/>
            <person name="Herpoel-Gimbert I."/>
            <person name="Ruiz-Duenas F.J."/>
            <person name="Chevret D."/>
            <person name="Hainaut M."/>
            <person name="Lin J."/>
            <person name="Wang M."/>
            <person name="Pangilinan J."/>
            <person name="Lipzen A."/>
            <person name="Lesage-Meessen L."/>
            <person name="Navarro D."/>
            <person name="Riley R."/>
            <person name="Grigoriev I.V."/>
            <person name="Zhou S."/>
            <person name="Raouche S."/>
            <person name="Rosso M.N."/>
        </authorList>
    </citation>
    <scope>NUCLEOTIDE SEQUENCE [LARGE SCALE GENOMIC DNA]</scope>
    <source>
        <strain evidence="2 3">BRFM 1820</strain>
    </source>
</reference>
<proteinExistence type="predicted"/>
<evidence type="ECO:0000313" key="3">
    <source>
        <dbReference type="Proteomes" id="UP000256964"/>
    </source>
</evidence>
<protein>
    <submittedName>
        <fullName evidence="2">Uncharacterized protein</fullName>
    </submittedName>
</protein>
<dbReference type="OrthoDB" id="2744183at2759"/>
<accession>A0A371CW67</accession>
<evidence type="ECO:0000313" key="2">
    <source>
        <dbReference type="EMBL" id="RDX44523.1"/>
    </source>
</evidence>
<dbReference type="AlphaFoldDB" id="A0A371CW67"/>
<dbReference type="Proteomes" id="UP000256964">
    <property type="component" value="Unassembled WGS sequence"/>
</dbReference>
<gene>
    <name evidence="2" type="ORF">OH76DRAFT_1359530</name>
</gene>
<feature type="region of interest" description="Disordered" evidence="1">
    <location>
        <begin position="328"/>
        <end position="375"/>
    </location>
</feature>
<evidence type="ECO:0000256" key="1">
    <source>
        <dbReference type="SAM" id="MobiDB-lite"/>
    </source>
</evidence>